<reference evidence="6 7" key="1">
    <citation type="submission" date="2019-08" db="EMBL/GenBank/DDBJ databases">
        <title>Complete genome sequence of Rhodanobacter glycinis strain T01E-68 isolated from tomato root.</title>
        <authorList>
            <person name="Weon H.-Y."/>
            <person name="Lee S.A."/>
        </authorList>
    </citation>
    <scope>NUCLEOTIDE SEQUENCE [LARGE SCALE GENOMIC DNA]</scope>
    <source>
        <strain evidence="6 7">T01E-68</strain>
    </source>
</reference>
<dbReference type="Gene3D" id="2.40.50.230">
    <property type="entry name" value="Gp5 N-terminal domain"/>
    <property type="match status" value="1"/>
</dbReference>
<feature type="region of interest" description="Disordered" evidence="2">
    <location>
        <begin position="377"/>
        <end position="415"/>
    </location>
</feature>
<dbReference type="Gene3D" id="3.55.50.10">
    <property type="entry name" value="Baseplate protein-like domains"/>
    <property type="match status" value="1"/>
</dbReference>
<dbReference type="Pfam" id="PF05954">
    <property type="entry name" value="Phage_GPD"/>
    <property type="match status" value="1"/>
</dbReference>
<dbReference type="NCBIfam" id="TIGR01646">
    <property type="entry name" value="vgr_GE"/>
    <property type="match status" value="1"/>
</dbReference>
<gene>
    <name evidence="6" type="ORF">CS053_01380</name>
</gene>
<dbReference type="RefSeq" id="WP_147626063.1">
    <property type="nucleotide sequence ID" value="NZ_CP042807.1"/>
</dbReference>
<dbReference type="Pfam" id="PF10106">
    <property type="entry name" value="DUF2345"/>
    <property type="match status" value="1"/>
</dbReference>
<evidence type="ECO:0000259" key="3">
    <source>
        <dbReference type="Pfam" id="PF04717"/>
    </source>
</evidence>
<protein>
    <submittedName>
        <fullName evidence="6">Type VI secretion system tip protein VgrG</fullName>
    </submittedName>
</protein>
<dbReference type="NCBIfam" id="TIGR03361">
    <property type="entry name" value="VI_Rhs_Vgr"/>
    <property type="match status" value="1"/>
</dbReference>
<dbReference type="InterPro" id="IPR017847">
    <property type="entry name" value="T6SS_RhsGE_Vgr_subset"/>
</dbReference>
<dbReference type="Pfam" id="PF13296">
    <property type="entry name" value="T6SS_Vgr"/>
    <property type="match status" value="1"/>
</dbReference>
<dbReference type="KEGG" id="rgl:CS053_01380"/>
<dbReference type="InterPro" id="IPR018769">
    <property type="entry name" value="VgrG2_DUF2345"/>
</dbReference>
<dbReference type="Gene3D" id="4.10.220.110">
    <property type="match status" value="1"/>
</dbReference>
<dbReference type="Proteomes" id="UP000321807">
    <property type="component" value="Chromosome"/>
</dbReference>
<evidence type="ECO:0000256" key="2">
    <source>
        <dbReference type="SAM" id="MobiDB-lite"/>
    </source>
</evidence>
<evidence type="ECO:0000259" key="4">
    <source>
        <dbReference type="Pfam" id="PF10106"/>
    </source>
</evidence>
<feature type="domain" description="Putative type VI secretion system Rhs element associated Vgr" evidence="5">
    <location>
        <begin position="602"/>
        <end position="701"/>
    </location>
</feature>
<accession>A0A5B9DYR6</accession>
<dbReference type="InterPro" id="IPR037026">
    <property type="entry name" value="Vgr_OB-fold_dom_sf"/>
</dbReference>
<organism evidence="6 7">
    <name type="scientific">Rhodanobacter glycinis</name>
    <dbReference type="NCBI Taxonomy" id="582702"/>
    <lineage>
        <taxon>Bacteria</taxon>
        <taxon>Pseudomonadati</taxon>
        <taxon>Pseudomonadota</taxon>
        <taxon>Gammaproteobacteria</taxon>
        <taxon>Lysobacterales</taxon>
        <taxon>Rhodanobacteraceae</taxon>
        <taxon>Rhodanobacter</taxon>
    </lineage>
</organism>
<comment type="similarity">
    <text evidence="1">Belongs to the VgrG protein family.</text>
</comment>
<proteinExistence type="inferred from homology"/>
<dbReference type="InterPro" id="IPR006531">
    <property type="entry name" value="Gp5/Vgr_OB"/>
</dbReference>
<feature type="domain" description="Gp5/Type VI secretion system Vgr protein OB-fold" evidence="3">
    <location>
        <begin position="503"/>
        <end position="550"/>
    </location>
</feature>
<evidence type="ECO:0000313" key="6">
    <source>
        <dbReference type="EMBL" id="QEE23300.1"/>
    </source>
</evidence>
<evidence type="ECO:0000313" key="7">
    <source>
        <dbReference type="Proteomes" id="UP000321807"/>
    </source>
</evidence>
<dbReference type="EMBL" id="CP042807">
    <property type="protein sequence ID" value="QEE23300.1"/>
    <property type="molecule type" value="Genomic_DNA"/>
</dbReference>
<sequence length="937" mass="98646">MAATDILQLLWGSVRQTNRLLRLHTPLGGDVLVAERLDGWEAVDQGGFRFELSALSPNAMLPLDALLGAPVLVELLTADSRTDLRPFHGHVTAFERVGSNGGMARYTLVIEPWLSLLHLRQDSYAFHDASVIEIVEQVFGHYTQGVVTPAWRWELADRSVYLKRSLTTQYQESDAAFVQRLLAEEGLFYWFEHAGDAASPSLGTHTLVLADSNTAFQPGRAPSVRYHRSNATEKDDTIQHWAPARRWQTGQLARASWDYRTLSTRPAQAQVDGPAVDATDDDTAGPYAWPNLATGQRHAQQHLDARHVDSALIDGSGSVRRLAPGQSFQLVDHPTQTADALACLRVEHHARNNLDADVQGAIEKALGNAMQTLSPAATPGSPLAGVRGQGEGRALATASQTSRDNEAKNGDVANDHTPLYQNTFIALPITRTYRPHTPDGHGLRRHPIASVSGAQSAVVVGNGNPIHTDRDHRVIVQQHWQRGGNAANRLDHPRDANAPADAGAGTWARVSTPLAGANWGSATLPRVGQEVWLDYLEGDIDRPIVMASLYNGQGNADAPFNQQSGGPSGATGNAAAWFTGNEHAGVLSGFKSQDLAQSASGSGGYRQLRFDDTPNQGHAQLATTDYESALTLGHFKQLDDNQRAADLGYGAALSTLAQGAVRGGTGLLLSSAPGSSQMDASAAIGVLDQNTQLAQSLTDVAQKQQAGLLGEPAPDKLNAVAAQTQTSQHLAGTREGASAGAGIGGGEGSAIVWSKPHLVSHGHDGLITVTPKHHMWISGTDTLLSAGQDLNLIAQGQWSVVAAQGIALYAQGSDAGSRPVKPTGIKLHAASGQVSVQAQQDKADFAAQKAITVSSSTGSINASAKQHLLLTAAGAYLKIQGGDIEIGAPGKAQFKGAQREMAGGQSASGEQVTLAKGKPTLCAKKTATASASGAAAV</sequence>
<dbReference type="SUPFAM" id="SSF69279">
    <property type="entry name" value="Phage tail proteins"/>
    <property type="match status" value="2"/>
</dbReference>
<dbReference type="SUPFAM" id="SSF69255">
    <property type="entry name" value="gp5 N-terminal domain-like"/>
    <property type="match status" value="1"/>
</dbReference>
<dbReference type="InterPro" id="IPR006533">
    <property type="entry name" value="T6SS_Vgr_RhsGE"/>
</dbReference>
<evidence type="ECO:0000259" key="5">
    <source>
        <dbReference type="Pfam" id="PF13296"/>
    </source>
</evidence>
<dbReference type="Gene3D" id="2.30.110.50">
    <property type="match status" value="1"/>
</dbReference>
<dbReference type="InterPro" id="IPR028244">
    <property type="entry name" value="T6SS_Rhs_Vgr_dom"/>
</dbReference>
<dbReference type="Pfam" id="PF04717">
    <property type="entry name" value="Phage_base_V"/>
    <property type="match status" value="1"/>
</dbReference>
<dbReference type="AlphaFoldDB" id="A0A5B9DYR6"/>
<feature type="domain" description="DUF2345" evidence="4">
    <location>
        <begin position="747"/>
        <end position="905"/>
    </location>
</feature>
<evidence type="ECO:0000256" key="1">
    <source>
        <dbReference type="ARBA" id="ARBA00005558"/>
    </source>
</evidence>
<name>A0A5B9DYR6_9GAMM</name>